<name>G7CAW6_MYCT3</name>
<keyword evidence="4" id="KW-1185">Reference proteome</keyword>
<keyword evidence="1" id="KW-0812">Transmembrane</keyword>
<dbReference type="GO" id="GO:0004803">
    <property type="term" value="F:transposase activity"/>
    <property type="evidence" value="ECO:0007669"/>
    <property type="project" value="InterPro"/>
</dbReference>
<dbReference type="GO" id="GO:0003677">
    <property type="term" value="F:DNA binding"/>
    <property type="evidence" value="ECO:0007669"/>
    <property type="project" value="InterPro"/>
</dbReference>
<feature type="domain" description="Transposase IS4-like" evidence="2">
    <location>
        <begin position="30"/>
        <end position="171"/>
    </location>
</feature>
<comment type="caution">
    <text evidence="3">The sequence shown here is derived from an EMBL/GenBank/DDBJ whole genome shotgun (WGS) entry which is preliminary data.</text>
</comment>
<evidence type="ECO:0000259" key="2">
    <source>
        <dbReference type="Pfam" id="PF01609"/>
    </source>
</evidence>
<protein>
    <submittedName>
        <fullName evidence="3">Ismt1 transposase B</fullName>
    </submittedName>
</protein>
<dbReference type="AlphaFoldDB" id="G7CAW6"/>
<reference evidence="3 4" key="1">
    <citation type="submission" date="2011-11" db="EMBL/GenBank/DDBJ databases">
        <authorList>
            <consortium name="Tuberculosis Structural Genomics Consortium"/>
            <person name="Ioerger T.R."/>
        </authorList>
    </citation>
    <scope>NUCLEOTIDE SEQUENCE [LARGE SCALE GENOMIC DNA]</scope>
    <source>
        <strain evidence="4">ATCC 19527 / DSM 44167 / CIP 105390 / JCM 6362 / NCTC 10409 / 316</strain>
    </source>
</reference>
<dbReference type="InterPro" id="IPR002559">
    <property type="entry name" value="Transposase_11"/>
</dbReference>
<evidence type="ECO:0000313" key="4">
    <source>
        <dbReference type="Proteomes" id="UP000004915"/>
    </source>
</evidence>
<dbReference type="PATRIC" id="fig|1078020.3.peg.105"/>
<feature type="transmembrane region" description="Helical" evidence="1">
    <location>
        <begin position="165"/>
        <end position="184"/>
    </location>
</feature>
<dbReference type="EMBL" id="AGVE01000002">
    <property type="protein sequence ID" value="EHI14885.1"/>
    <property type="molecule type" value="Genomic_DNA"/>
</dbReference>
<keyword evidence="1" id="KW-0472">Membrane</keyword>
<dbReference type="Pfam" id="PF01609">
    <property type="entry name" value="DDE_Tnp_1"/>
    <property type="match status" value="1"/>
</dbReference>
<gene>
    <name evidence="3" type="ORF">KEK_00540</name>
</gene>
<dbReference type="PANTHER" id="PTHR30007:SF1">
    <property type="entry name" value="BLR1914 PROTEIN"/>
    <property type="match status" value="1"/>
</dbReference>
<dbReference type="GO" id="GO:0006313">
    <property type="term" value="P:DNA transposition"/>
    <property type="evidence" value="ECO:0007669"/>
    <property type="project" value="InterPro"/>
</dbReference>
<dbReference type="PANTHER" id="PTHR30007">
    <property type="entry name" value="PHP DOMAIN PROTEIN"/>
    <property type="match status" value="1"/>
</dbReference>
<accession>G7CAW6</accession>
<sequence>MCISMLLVHARGGTQGDLSNYKKYPDEPDDHAIGRSRGGLTTKIHALADQRCSPVAMVLSAGQAGDNPMLWPLLDLLADTDINTFRLLADKAYSHDSTRARLRQLKIAHTIPERSDQIERRKAKGSKGGRPPAFAGRIYKHRNTIERCFNRIKHWRAIATRYDKYALSYLGGVTLAAIITFHRVRN</sequence>
<dbReference type="NCBIfam" id="NF033580">
    <property type="entry name" value="transpos_IS5_3"/>
    <property type="match status" value="1"/>
</dbReference>
<keyword evidence="1" id="KW-1133">Transmembrane helix</keyword>
<dbReference type="Proteomes" id="UP000004915">
    <property type="component" value="Unassembled WGS sequence"/>
</dbReference>
<dbReference type="eggNOG" id="COG3293">
    <property type="taxonomic scope" value="Bacteria"/>
</dbReference>
<evidence type="ECO:0000313" key="3">
    <source>
        <dbReference type="EMBL" id="EHI14885.1"/>
    </source>
</evidence>
<organism evidence="3 4">
    <name type="scientific">Mycolicibacterium thermoresistibile (strain ATCC 19527 / DSM 44167 / CIP 105390 / JCM 6362 / NCTC 10409 / 316)</name>
    <name type="common">Mycobacterium thermoresistibile</name>
    <dbReference type="NCBI Taxonomy" id="1078020"/>
    <lineage>
        <taxon>Bacteria</taxon>
        <taxon>Bacillati</taxon>
        <taxon>Actinomycetota</taxon>
        <taxon>Actinomycetes</taxon>
        <taxon>Mycobacteriales</taxon>
        <taxon>Mycobacteriaceae</taxon>
        <taxon>Mycolicibacterium</taxon>
    </lineage>
</organism>
<proteinExistence type="predicted"/>
<evidence type="ECO:0000256" key="1">
    <source>
        <dbReference type="SAM" id="Phobius"/>
    </source>
</evidence>